<accession>A0A1B0C3C0</accession>
<feature type="region of interest" description="Disordered" evidence="1">
    <location>
        <begin position="187"/>
        <end position="223"/>
    </location>
</feature>
<evidence type="ECO:0000313" key="2">
    <source>
        <dbReference type="EnsemblMetazoa" id="GPPI047944-PA"/>
    </source>
</evidence>
<evidence type="ECO:0000256" key="1">
    <source>
        <dbReference type="SAM" id="MobiDB-lite"/>
    </source>
</evidence>
<dbReference type="AlphaFoldDB" id="A0A1B0C3C0"/>
<dbReference type="STRING" id="67801.A0A1B0C3C0"/>
<reference evidence="2" key="2">
    <citation type="submission" date="2020-05" db="UniProtKB">
        <authorList>
            <consortium name="EnsemblMetazoa"/>
        </authorList>
    </citation>
    <scope>IDENTIFICATION</scope>
    <source>
        <strain evidence="2">IAEA</strain>
    </source>
</reference>
<name>A0A1B0C3C0_9MUSC</name>
<dbReference type="VEuPathDB" id="VectorBase:GPPI047944"/>
<dbReference type="Proteomes" id="UP000092460">
    <property type="component" value="Unassembled WGS sequence"/>
</dbReference>
<reference evidence="3" key="1">
    <citation type="submission" date="2015-01" db="EMBL/GenBank/DDBJ databases">
        <authorList>
            <person name="Aksoy S."/>
            <person name="Warren W."/>
            <person name="Wilson R.K."/>
        </authorList>
    </citation>
    <scope>NUCLEOTIDE SEQUENCE [LARGE SCALE GENOMIC DNA]</scope>
    <source>
        <strain evidence="3">IAEA</strain>
    </source>
</reference>
<keyword evidence="3" id="KW-1185">Reference proteome</keyword>
<proteinExistence type="predicted"/>
<protein>
    <submittedName>
        <fullName evidence="2">Uncharacterized protein</fullName>
    </submittedName>
</protein>
<evidence type="ECO:0000313" key="3">
    <source>
        <dbReference type="Proteomes" id="UP000092460"/>
    </source>
</evidence>
<sequence length="407" mass="47512">MATQRLPRFTKTHAATTTITPLPSTFINRRQTSRVQKQHSPIIYNDTVKRIEESSDFNILKRLVLDYLGRRWGGQRLNQNLRYYYDNKYKQRGLQNSNDTNEICQPRHLRRSLESVESQTAATFTRQYRNRETQARERLKSLRQSDGSRGIKTLTYYLHLANDYYERGFLSNIKYLEHVGVRNQLRRQREQKQQEQQEQQLQKEQQLTTVTASLPGANERRTITHSYSRLSNTLAAIQKSEPLEAVNKSVFCNNNRKQDISLKDNYAQCRHTIRVKINPILNGNLLNLRTTSRPLLRSKASMNDYLNGNFASTTATHTNSQQFKHTFNDLLNSLQDFTLNESHQQHPVPLIILTDYTKEQFIGDASPTSQTINLNRQLYPLNQTNIDYNSNLSVPNLHNYHSESRPP</sequence>
<dbReference type="EMBL" id="JXJN01024888">
    <property type="status" value="NOT_ANNOTATED_CDS"/>
    <property type="molecule type" value="Genomic_DNA"/>
</dbReference>
<organism evidence="2 3">
    <name type="scientific">Glossina palpalis gambiensis</name>
    <dbReference type="NCBI Taxonomy" id="67801"/>
    <lineage>
        <taxon>Eukaryota</taxon>
        <taxon>Metazoa</taxon>
        <taxon>Ecdysozoa</taxon>
        <taxon>Arthropoda</taxon>
        <taxon>Hexapoda</taxon>
        <taxon>Insecta</taxon>
        <taxon>Pterygota</taxon>
        <taxon>Neoptera</taxon>
        <taxon>Endopterygota</taxon>
        <taxon>Diptera</taxon>
        <taxon>Brachycera</taxon>
        <taxon>Muscomorpha</taxon>
        <taxon>Hippoboscoidea</taxon>
        <taxon>Glossinidae</taxon>
        <taxon>Glossina</taxon>
    </lineage>
</organism>
<dbReference type="EnsemblMetazoa" id="GPPI047944-RA">
    <property type="protein sequence ID" value="GPPI047944-PA"/>
    <property type="gene ID" value="GPPI047944"/>
</dbReference>
<feature type="compositionally biased region" description="Low complexity" evidence="1">
    <location>
        <begin position="196"/>
        <end position="207"/>
    </location>
</feature>